<dbReference type="RefSeq" id="XP_018982603.1">
    <property type="nucleotide sequence ID" value="XM_019126699.1"/>
</dbReference>
<feature type="chain" id="PRO_5009134237" description="Flo11 domain-containing protein" evidence="2">
    <location>
        <begin position="19"/>
        <end position="638"/>
    </location>
</feature>
<dbReference type="GeneID" id="30144553"/>
<evidence type="ECO:0000256" key="2">
    <source>
        <dbReference type="SAM" id="SignalP"/>
    </source>
</evidence>
<feature type="signal peptide" evidence="2">
    <location>
        <begin position="1"/>
        <end position="18"/>
    </location>
</feature>
<dbReference type="Proteomes" id="UP000094336">
    <property type="component" value="Unassembled WGS sequence"/>
</dbReference>
<accession>A0A1E3QHU7</accession>
<proteinExistence type="predicted"/>
<dbReference type="AlphaFoldDB" id="A0A1E3QHU7"/>
<reference evidence="4" key="1">
    <citation type="submission" date="2016-05" db="EMBL/GenBank/DDBJ databases">
        <title>Comparative genomics of biotechnologically important yeasts.</title>
        <authorList>
            <consortium name="DOE Joint Genome Institute"/>
            <person name="Riley R."/>
            <person name="Haridas S."/>
            <person name="Wolfe K.H."/>
            <person name="Lopes M.R."/>
            <person name="Hittinger C.T."/>
            <person name="Goker M."/>
            <person name="Salamov A."/>
            <person name="Wisecaver J."/>
            <person name="Long T.M."/>
            <person name="Aerts A.L."/>
            <person name="Barry K."/>
            <person name="Choi C."/>
            <person name="Clum A."/>
            <person name="Coughlan A.Y."/>
            <person name="Deshpande S."/>
            <person name="Douglass A.P."/>
            <person name="Hanson S.J."/>
            <person name="Klenk H.-P."/>
            <person name="Labutti K."/>
            <person name="Lapidus A."/>
            <person name="Lindquist E."/>
            <person name="Lipzen A."/>
            <person name="Meier-Kolthoff J.P."/>
            <person name="Ohm R.A."/>
            <person name="Otillar R.P."/>
            <person name="Pangilinan J."/>
            <person name="Peng Y."/>
            <person name="Rokas A."/>
            <person name="Rosa C.A."/>
            <person name="Scheuner C."/>
            <person name="Sibirny A.A."/>
            <person name="Slot J.C."/>
            <person name="Stielow J.B."/>
            <person name="Sun H."/>
            <person name="Kurtzman C.P."/>
            <person name="Blackwell M."/>
            <person name="Grigoriev I.V."/>
            <person name="Jeffries T.W."/>
        </authorList>
    </citation>
    <scope>NUCLEOTIDE SEQUENCE [LARGE SCALE GENOMIC DNA]</scope>
    <source>
        <strain evidence="4">NRRL Y-12698</strain>
    </source>
</reference>
<dbReference type="STRING" id="984486.A0A1E3QHU7"/>
<sequence>MRFSVLFFLPFLLQTAQAAINYTTVTTSIAEPSNSDVCNTYETAGGRGTDAWYARVQFIADSTNDIAILGTGVRSYKYLVQWYFTYAVPLEATDFDVSFLTGATGLLTTVDVIVNPQQGAFIFSYNSTVTYPIALGVDLLNGLNCFNTLIGYNLKFSGGDFDRTVIMGSSLFWLNPINGLSCTINSIGKPGCVALGYPALSNCITWGDCSIDSPPPVLTIVTLTATQSDGCTVYQQVLQSGYSYTTQLVSSSTYTLTVTTTWRSATKTGLLGGKDYTTFTSTYTSTGIQTITLPSLVISPVNSLITATTACPSSSDDPSSSISPSSSDTSNSSASVSISSNYSDTASVVTSSSDPVSAASSSSDPASVVASSSDPESAASSSSDPASVVTSSSDPVSTASSSSDPASIVVSSSDPESTASSSSDPASVVVSSSDPISAVSSSSDPESTASSSSDPASVVASSSDPESTASSSSDPASVSSSSDPESTASSSSDPASVVASSSDPISAASSSSDSASVVVSSSDPESTVSSSSDPESTASSSSDPAAVASSSDPASAASSSSDPVSTTSSSSNPASTSSSSDPASVAPSSSLTSSPVSESSSVTPSFTPVPSITDNSSSQGASSIKTVWVTDTTWVNVC</sequence>
<evidence type="ECO:0000313" key="4">
    <source>
        <dbReference type="Proteomes" id="UP000094336"/>
    </source>
</evidence>
<evidence type="ECO:0000313" key="3">
    <source>
        <dbReference type="EMBL" id="ODQ77275.1"/>
    </source>
</evidence>
<feature type="compositionally biased region" description="Polar residues" evidence="1">
    <location>
        <begin position="614"/>
        <end position="625"/>
    </location>
</feature>
<evidence type="ECO:0008006" key="5">
    <source>
        <dbReference type="Google" id="ProtNLM"/>
    </source>
</evidence>
<keyword evidence="2" id="KW-0732">Signal</keyword>
<gene>
    <name evidence="3" type="ORF">BABINDRAFT_10186</name>
</gene>
<name>A0A1E3QHU7_9ASCO</name>
<evidence type="ECO:0000256" key="1">
    <source>
        <dbReference type="SAM" id="MobiDB-lite"/>
    </source>
</evidence>
<organism evidence="3 4">
    <name type="scientific">Babjeviella inositovora NRRL Y-12698</name>
    <dbReference type="NCBI Taxonomy" id="984486"/>
    <lineage>
        <taxon>Eukaryota</taxon>
        <taxon>Fungi</taxon>
        <taxon>Dikarya</taxon>
        <taxon>Ascomycota</taxon>
        <taxon>Saccharomycotina</taxon>
        <taxon>Pichiomycetes</taxon>
        <taxon>Serinales incertae sedis</taxon>
        <taxon>Babjeviella</taxon>
    </lineage>
</organism>
<dbReference type="EMBL" id="KV454441">
    <property type="protein sequence ID" value="ODQ77275.1"/>
    <property type="molecule type" value="Genomic_DNA"/>
</dbReference>
<keyword evidence="4" id="KW-1185">Reference proteome</keyword>
<feature type="compositionally biased region" description="Low complexity" evidence="1">
    <location>
        <begin position="313"/>
        <end position="613"/>
    </location>
</feature>
<feature type="region of interest" description="Disordered" evidence="1">
    <location>
        <begin position="309"/>
        <end position="625"/>
    </location>
</feature>
<protein>
    <recommendedName>
        <fullName evidence="5">Flo11 domain-containing protein</fullName>
    </recommendedName>
</protein>